<accession>A0ABM7W6W9</accession>
<dbReference type="CDD" id="cd03024">
    <property type="entry name" value="DsbA_FrnE"/>
    <property type="match status" value="1"/>
</dbReference>
<keyword evidence="3" id="KW-1185">Reference proteome</keyword>
<feature type="domain" description="DSBA-like thioredoxin" evidence="1">
    <location>
        <begin position="6"/>
        <end position="193"/>
    </location>
</feature>
<dbReference type="PANTHER" id="PTHR13887:SF41">
    <property type="entry name" value="THIOREDOXIN SUPERFAMILY PROTEIN"/>
    <property type="match status" value="1"/>
</dbReference>
<evidence type="ECO:0000313" key="2">
    <source>
        <dbReference type="EMBL" id="BDD86612.1"/>
    </source>
</evidence>
<evidence type="ECO:0000259" key="1">
    <source>
        <dbReference type="Pfam" id="PF01323"/>
    </source>
</evidence>
<organism evidence="2 3">
    <name type="scientific">Desulfofustis limnaeus</name>
    <dbReference type="NCBI Taxonomy" id="2740163"/>
    <lineage>
        <taxon>Bacteria</taxon>
        <taxon>Pseudomonadati</taxon>
        <taxon>Thermodesulfobacteriota</taxon>
        <taxon>Desulfobulbia</taxon>
        <taxon>Desulfobulbales</taxon>
        <taxon>Desulfocapsaceae</taxon>
        <taxon>Desulfofustis</taxon>
    </lineage>
</organism>
<dbReference type="InterPro" id="IPR036249">
    <property type="entry name" value="Thioredoxin-like_sf"/>
</dbReference>
<protein>
    <submittedName>
        <fullName evidence="2">DSBA oxidoreductase</fullName>
    </submittedName>
</protein>
<dbReference type="RefSeq" id="WP_284153690.1">
    <property type="nucleotide sequence ID" value="NZ_AP025516.1"/>
</dbReference>
<dbReference type="SUPFAM" id="SSF52833">
    <property type="entry name" value="Thioredoxin-like"/>
    <property type="match status" value="1"/>
</dbReference>
<sequence length="204" mass="23592">MTTNMELFSDYVCPWCYFMTGRIERLLTEFDVSITWRVFPLHPDTPDEGRDLDEIYQRYPYPKEDLIEHLKRNARALNMPYCERSKTYNTRLAQELGLWAEAKGAGPRFHQQAFTAYFVHHDNLARKDVLFCLVERAGLEVAEAERVLADRSFAAAVDKDWQRADDLGITAVPTFVIGDKKLVGAQEYRSLSKFVNECGVARRS</sequence>
<dbReference type="InterPro" id="IPR001853">
    <property type="entry name" value="DSBA-like_thioredoxin_dom"/>
</dbReference>
<reference evidence="2 3" key="1">
    <citation type="submission" date="2022-01" db="EMBL/GenBank/DDBJ databases">
        <title>Desulfofustis limnae sp. nov., a novel mesophilic sulfate-reducing bacterium isolated from marsh soil.</title>
        <authorList>
            <person name="Watanabe M."/>
            <person name="Takahashi A."/>
            <person name="Kojima H."/>
            <person name="Fukui M."/>
        </authorList>
    </citation>
    <scope>NUCLEOTIDE SEQUENCE [LARGE SCALE GENOMIC DNA]</scope>
    <source>
        <strain evidence="2 3">PPLL</strain>
    </source>
</reference>
<dbReference type="Pfam" id="PF01323">
    <property type="entry name" value="DSBA"/>
    <property type="match status" value="1"/>
</dbReference>
<proteinExistence type="predicted"/>
<dbReference type="Proteomes" id="UP000830055">
    <property type="component" value="Chromosome"/>
</dbReference>
<dbReference type="EMBL" id="AP025516">
    <property type="protein sequence ID" value="BDD86612.1"/>
    <property type="molecule type" value="Genomic_DNA"/>
</dbReference>
<evidence type="ECO:0000313" key="3">
    <source>
        <dbReference type="Proteomes" id="UP000830055"/>
    </source>
</evidence>
<dbReference type="Gene3D" id="3.40.30.10">
    <property type="entry name" value="Glutaredoxin"/>
    <property type="match status" value="1"/>
</dbReference>
<dbReference type="PANTHER" id="PTHR13887">
    <property type="entry name" value="GLUTATHIONE S-TRANSFERASE KAPPA"/>
    <property type="match status" value="1"/>
</dbReference>
<name>A0ABM7W6W9_9BACT</name>
<gene>
    <name evidence="2" type="ORF">DPPLL_09770</name>
</gene>